<keyword evidence="2" id="KW-1185">Reference proteome</keyword>
<protein>
    <submittedName>
        <fullName evidence="1">Uncharacterized protein</fullName>
    </submittedName>
</protein>
<proteinExistence type="predicted"/>
<reference evidence="1" key="1">
    <citation type="submission" date="2020-05" db="UniProtKB">
        <authorList>
            <consortium name="EnsemblMetazoa"/>
        </authorList>
    </citation>
    <scope>IDENTIFICATION</scope>
    <source>
        <strain evidence="1">TTRI</strain>
    </source>
</reference>
<dbReference type="Pfam" id="PF14646">
    <property type="entry name" value="MYCBPAP"/>
    <property type="match status" value="1"/>
</dbReference>
<sequence length="678" mass="79517">MRRATILNDSNRSELNIFTPTSELSYSHPISMDHNRRLINEIVDKIFDDRKGNIDTSSSECSSKKLQSSEHSFDKRLKYWKDVLRDRERLGDKIRKQTAKSRSEILYNRVSTVDERDKHTVQRLMDYAQRMKPIRLMNMQPGTLKEKCTVETCLLVPEVQETLPRAERDMGKVVEISGIPKVVKTEMMGKPKYYDSEKEYKWLKSKILEQRIEEIGEDIERVIEYYPDIENLEIVGESLVKSIVMGHSSDIQVLRHVDIVNISSESTQGGLQALEIVGDGLDTIENVDYAMRVNDFTFAMGEKRSSKNVSVEVSFVSQPFERKVKQVLTIKNLGKKVLNFEWTHRSYYEKNSVLLKSLDNEFLFDRRPFRLYSGEMREINILYQPRRVDIVKSKWILKVEPQFFCRKLDGIVMKLSGICNVPPEYEKKILDIQREVIEKSNLTMMRKLTTNLASTTPLIRPVEATCPYQRVLNEMELFEQHNPGYNCERYHDLELLRELYRRVKKPRSHPWNLEIDTLKNVIIRIPSPKQRALYINELASILGPMKGPCMDLEKRIVENPEKDRTKLVFVRGIICTGIDDWEELTLNLEEAFLKTTLPIFHEEVAKYYATLGEIGSDEEFEERRYPPMYDEKLVRTFVIERRVRRLKPFRDSLFMQTYTLLCNFIEDVVNIIESTAAV</sequence>
<dbReference type="InterPro" id="IPR032707">
    <property type="entry name" value="MYCBPAP"/>
</dbReference>
<accession>A0A1A9V5G6</accession>
<dbReference type="VEuPathDB" id="VectorBase:GAUT026629"/>
<dbReference type="AlphaFoldDB" id="A0A1A9V5G6"/>
<name>A0A1A9V5G6_GLOAU</name>
<dbReference type="EnsemblMetazoa" id="GAUT026629-RA">
    <property type="protein sequence ID" value="GAUT026629-PA"/>
    <property type="gene ID" value="GAUT026629"/>
</dbReference>
<evidence type="ECO:0000313" key="1">
    <source>
        <dbReference type="EnsemblMetazoa" id="GAUT026629-PA"/>
    </source>
</evidence>
<dbReference type="PANTHER" id="PTHR48421:SF1">
    <property type="entry name" value="MYCBP-ASSOCIATED PROTEIN"/>
    <property type="match status" value="1"/>
</dbReference>
<dbReference type="PANTHER" id="PTHR48421">
    <property type="entry name" value="MYCBP-ASSOCIATED PROTEIN"/>
    <property type="match status" value="1"/>
</dbReference>
<dbReference type="Proteomes" id="UP000078200">
    <property type="component" value="Unassembled WGS sequence"/>
</dbReference>
<organism evidence="1 2">
    <name type="scientific">Glossina austeni</name>
    <name type="common">Savannah tsetse fly</name>
    <dbReference type="NCBI Taxonomy" id="7395"/>
    <lineage>
        <taxon>Eukaryota</taxon>
        <taxon>Metazoa</taxon>
        <taxon>Ecdysozoa</taxon>
        <taxon>Arthropoda</taxon>
        <taxon>Hexapoda</taxon>
        <taxon>Insecta</taxon>
        <taxon>Pterygota</taxon>
        <taxon>Neoptera</taxon>
        <taxon>Endopterygota</taxon>
        <taxon>Diptera</taxon>
        <taxon>Brachycera</taxon>
        <taxon>Muscomorpha</taxon>
        <taxon>Hippoboscoidea</taxon>
        <taxon>Glossinidae</taxon>
        <taxon>Glossina</taxon>
    </lineage>
</organism>
<evidence type="ECO:0000313" key="2">
    <source>
        <dbReference type="Proteomes" id="UP000078200"/>
    </source>
</evidence>
<dbReference type="STRING" id="7395.A0A1A9V5G6"/>